<name>A0A084VJ70_ANOSI</name>
<evidence type="ECO:0000313" key="2">
    <source>
        <dbReference type="EnsemblMetazoa" id="ASIC005317-PA"/>
    </source>
</evidence>
<dbReference type="AlphaFoldDB" id="A0A084VJ70"/>
<accession>A0A084VJ70</accession>
<protein>
    <submittedName>
        <fullName evidence="1 2">Uncharacterized protein</fullName>
    </submittedName>
</protein>
<evidence type="ECO:0000313" key="3">
    <source>
        <dbReference type="Proteomes" id="UP000030765"/>
    </source>
</evidence>
<dbReference type="VEuPathDB" id="VectorBase:ASIC005317"/>
<evidence type="ECO:0000313" key="1">
    <source>
        <dbReference type="EMBL" id="KFB38014.1"/>
    </source>
</evidence>
<proteinExistence type="predicted"/>
<gene>
    <name evidence="1" type="ORF">ZHAS_00005317</name>
</gene>
<sequence>MAIHRGVDRDKSLMMRFESVCQPCPEPVPVALELQCTPDVAQPGASPSAVLAAYRSASLRIQAAFCCSPVRRGQDGLSFPARCWALVSYPKLDLRNGPNG</sequence>
<dbReference type="EMBL" id="KE524860">
    <property type="protein sequence ID" value="KFB38014.1"/>
    <property type="molecule type" value="Genomic_DNA"/>
</dbReference>
<reference evidence="2" key="2">
    <citation type="submission" date="2020-05" db="UniProtKB">
        <authorList>
            <consortium name="EnsemblMetazoa"/>
        </authorList>
    </citation>
    <scope>IDENTIFICATION</scope>
</reference>
<dbReference type="EMBL" id="ATLV01013474">
    <property type="status" value="NOT_ANNOTATED_CDS"/>
    <property type="molecule type" value="Genomic_DNA"/>
</dbReference>
<keyword evidence="3" id="KW-1185">Reference proteome</keyword>
<dbReference type="EnsemblMetazoa" id="ASIC005317-RA">
    <property type="protein sequence ID" value="ASIC005317-PA"/>
    <property type="gene ID" value="ASIC005317"/>
</dbReference>
<organism evidence="1">
    <name type="scientific">Anopheles sinensis</name>
    <name type="common">Mosquito</name>
    <dbReference type="NCBI Taxonomy" id="74873"/>
    <lineage>
        <taxon>Eukaryota</taxon>
        <taxon>Metazoa</taxon>
        <taxon>Ecdysozoa</taxon>
        <taxon>Arthropoda</taxon>
        <taxon>Hexapoda</taxon>
        <taxon>Insecta</taxon>
        <taxon>Pterygota</taxon>
        <taxon>Neoptera</taxon>
        <taxon>Endopterygota</taxon>
        <taxon>Diptera</taxon>
        <taxon>Nematocera</taxon>
        <taxon>Culicoidea</taxon>
        <taxon>Culicidae</taxon>
        <taxon>Anophelinae</taxon>
        <taxon>Anopheles</taxon>
    </lineage>
</organism>
<reference evidence="1 3" key="1">
    <citation type="journal article" date="2014" name="BMC Genomics">
        <title>Genome sequence of Anopheles sinensis provides insight into genetics basis of mosquito competence for malaria parasites.</title>
        <authorList>
            <person name="Zhou D."/>
            <person name="Zhang D."/>
            <person name="Ding G."/>
            <person name="Shi L."/>
            <person name="Hou Q."/>
            <person name="Ye Y."/>
            <person name="Xu Y."/>
            <person name="Zhou H."/>
            <person name="Xiong C."/>
            <person name="Li S."/>
            <person name="Yu J."/>
            <person name="Hong S."/>
            <person name="Yu X."/>
            <person name="Zou P."/>
            <person name="Chen C."/>
            <person name="Chang X."/>
            <person name="Wang W."/>
            <person name="Lv Y."/>
            <person name="Sun Y."/>
            <person name="Ma L."/>
            <person name="Shen B."/>
            <person name="Zhu C."/>
        </authorList>
    </citation>
    <scope>NUCLEOTIDE SEQUENCE [LARGE SCALE GENOMIC DNA]</scope>
</reference>
<dbReference type="Proteomes" id="UP000030765">
    <property type="component" value="Unassembled WGS sequence"/>
</dbReference>